<evidence type="ECO:0000313" key="3">
    <source>
        <dbReference type="Proteomes" id="UP000799767"/>
    </source>
</evidence>
<evidence type="ECO:0000313" key="2">
    <source>
        <dbReference type="EMBL" id="KAF2479738.1"/>
    </source>
</evidence>
<dbReference type="GeneID" id="54475739"/>
<gene>
    <name evidence="2" type="ORF">BDY17DRAFT_304518</name>
</gene>
<name>A0A6A6PI68_9PEZI</name>
<keyword evidence="3" id="KW-1185">Reference proteome</keyword>
<organism evidence="2 3">
    <name type="scientific">Neohortaea acidophila</name>
    <dbReference type="NCBI Taxonomy" id="245834"/>
    <lineage>
        <taxon>Eukaryota</taxon>
        <taxon>Fungi</taxon>
        <taxon>Dikarya</taxon>
        <taxon>Ascomycota</taxon>
        <taxon>Pezizomycotina</taxon>
        <taxon>Dothideomycetes</taxon>
        <taxon>Dothideomycetidae</taxon>
        <taxon>Mycosphaerellales</taxon>
        <taxon>Teratosphaeriaceae</taxon>
        <taxon>Neohortaea</taxon>
    </lineage>
</organism>
<evidence type="ECO:0008006" key="4">
    <source>
        <dbReference type="Google" id="ProtNLM"/>
    </source>
</evidence>
<feature type="compositionally biased region" description="Polar residues" evidence="1">
    <location>
        <begin position="41"/>
        <end position="59"/>
    </location>
</feature>
<reference evidence="2" key="1">
    <citation type="journal article" date="2020" name="Stud. Mycol.">
        <title>101 Dothideomycetes genomes: a test case for predicting lifestyles and emergence of pathogens.</title>
        <authorList>
            <person name="Haridas S."/>
            <person name="Albert R."/>
            <person name="Binder M."/>
            <person name="Bloem J."/>
            <person name="Labutti K."/>
            <person name="Salamov A."/>
            <person name="Andreopoulos B."/>
            <person name="Baker S."/>
            <person name="Barry K."/>
            <person name="Bills G."/>
            <person name="Bluhm B."/>
            <person name="Cannon C."/>
            <person name="Castanera R."/>
            <person name="Culley D."/>
            <person name="Daum C."/>
            <person name="Ezra D."/>
            <person name="Gonzalez J."/>
            <person name="Henrissat B."/>
            <person name="Kuo A."/>
            <person name="Liang C."/>
            <person name="Lipzen A."/>
            <person name="Lutzoni F."/>
            <person name="Magnuson J."/>
            <person name="Mondo S."/>
            <person name="Nolan M."/>
            <person name="Ohm R."/>
            <person name="Pangilinan J."/>
            <person name="Park H.-J."/>
            <person name="Ramirez L."/>
            <person name="Alfaro M."/>
            <person name="Sun H."/>
            <person name="Tritt A."/>
            <person name="Yoshinaga Y."/>
            <person name="Zwiers L.-H."/>
            <person name="Turgeon B."/>
            <person name="Goodwin S."/>
            <person name="Spatafora J."/>
            <person name="Crous P."/>
            <person name="Grigoriev I."/>
        </authorList>
    </citation>
    <scope>NUCLEOTIDE SEQUENCE</scope>
    <source>
        <strain evidence="2">CBS 113389</strain>
    </source>
</reference>
<evidence type="ECO:0000256" key="1">
    <source>
        <dbReference type="SAM" id="MobiDB-lite"/>
    </source>
</evidence>
<sequence length="224" mass="24223">MRLTESSHHHGLIGLLSSFTPTPLFHLSCFRHQSNTLSTYLATSTGSKPPHPNNSTSPKRTMDALISPQTAIPTTKLLSITASFLLAGYNLSLSDAVLPALKEHKPQFAVQATHTIQLASTRVLPHLTALSTASYAYLAYAIPAQRREWVKAAVCVALTVPWFVGGMGAGVKRVRELVEGPQAMEKAEQNLEGRQVLQRLGRRNWVLVALQLSGGVIGLRAALA</sequence>
<proteinExistence type="predicted"/>
<accession>A0A6A6PI68</accession>
<dbReference type="Proteomes" id="UP000799767">
    <property type="component" value="Unassembled WGS sequence"/>
</dbReference>
<feature type="region of interest" description="Disordered" evidence="1">
    <location>
        <begin position="41"/>
        <end position="60"/>
    </location>
</feature>
<dbReference type="AlphaFoldDB" id="A0A6A6PI68"/>
<dbReference type="EMBL" id="MU001641">
    <property type="protein sequence ID" value="KAF2479738.1"/>
    <property type="molecule type" value="Genomic_DNA"/>
</dbReference>
<protein>
    <recommendedName>
        <fullName evidence="4">DUF1772-domain-containing protein</fullName>
    </recommendedName>
</protein>
<dbReference type="RefSeq" id="XP_033586308.1">
    <property type="nucleotide sequence ID" value="XM_033734737.1"/>
</dbReference>